<feature type="transmembrane region" description="Helical" evidence="1">
    <location>
        <begin position="93"/>
        <end position="116"/>
    </location>
</feature>
<keyword evidence="3" id="KW-0378">Hydrolase</keyword>
<gene>
    <name evidence="3" type="ORF">ENM42_01360</name>
</gene>
<keyword evidence="3" id="KW-0482">Metalloprotease</keyword>
<accession>A0A7C5U5N3</accession>
<dbReference type="GO" id="GO:0006508">
    <property type="term" value="P:proteolysis"/>
    <property type="evidence" value="ECO:0007669"/>
    <property type="project" value="UniProtKB-KW"/>
</dbReference>
<dbReference type="PANTHER" id="PTHR36435:SF1">
    <property type="entry name" value="CAAX AMINO TERMINAL PROTEASE FAMILY PROTEIN"/>
    <property type="match status" value="1"/>
</dbReference>
<feature type="domain" description="CAAX prenyl protease 2/Lysostaphin resistance protein A-like" evidence="2">
    <location>
        <begin position="16"/>
        <end position="102"/>
    </location>
</feature>
<keyword evidence="3" id="KW-0645">Protease</keyword>
<name>A0A7C5U5N3_CALS0</name>
<dbReference type="PANTHER" id="PTHR36435">
    <property type="entry name" value="SLR1288 PROTEIN"/>
    <property type="match status" value="1"/>
</dbReference>
<evidence type="ECO:0000259" key="2">
    <source>
        <dbReference type="Pfam" id="PF02517"/>
    </source>
</evidence>
<dbReference type="InterPro" id="IPR003675">
    <property type="entry name" value="Rce1/LyrA-like_dom"/>
</dbReference>
<keyword evidence="1" id="KW-0812">Transmembrane</keyword>
<feature type="transmembrane region" description="Helical" evidence="1">
    <location>
        <begin position="50"/>
        <end position="81"/>
    </location>
</feature>
<proteinExistence type="predicted"/>
<evidence type="ECO:0000256" key="1">
    <source>
        <dbReference type="SAM" id="Phobius"/>
    </source>
</evidence>
<evidence type="ECO:0000313" key="3">
    <source>
        <dbReference type="EMBL" id="HHR40456.1"/>
    </source>
</evidence>
<dbReference type="EMBL" id="DRXS01000072">
    <property type="protein sequence ID" value="HHR40456.1"/>
    <property type="molecule type" value="Genomic_DNA"/>
</dbReference>
<protein>
    <submittedName>
        <fullName evidence="3">CPBP family intramembrane metalloprotease</fullName>
    </submittedName>
</protein>
<dbReference type="GO" id="GO:0080120">
    <property type="term" value="P:CAAX-box protein maturation"/>
    <property type="evidence" value="ECO:0007669"/>
    <property type="project" value="UniProtKB-ARBA"/>
</dbReference>
<sequence>MKLVEYLKLRFRVDLVNVVFLSMPVVAVGEEIVFRGVIHRRLRKFLGKNAVMLLSSAVFTVAHFDFSRFLPTFVIGLFTAYSMERTGSIAPPLIIHGINNSMYFVWLFLSPAAFAAEKLSFP</sequence>
<dbReference type="AlphaFoldDB" id="A0A7C5U5N3"/>
<dbReference type="InterPro" id="IPR052710">
    <property type="entry name" value="CAAX_protease"/>
</dbReference>
<reference evidence="3" key="1">
    <citation type="journal article" date="2020" name="mSystems">
        <title>Genome- and Community-Level Interaction Insights into Carbon Utilization and Element Cycling Functions of Hydrothermarchaeota in Hydrothermal Sediment.</title>
        <authorList>
            <person name="Zhou Z."/>
            <person name="Liu Y."/>
            <person name="Xu W."/>
            <person name="Pan J."/>
            <person name="Luo Z.H."/>
            <person name="Li M."/>
        </authorList>
    </citation>
    <scope>NUCLEOTIDE SEQUENCE [LARGE SCALE GENOMIC DNA]</scope>
    <source>
        <strain evidence="3">SpSt-1084</strain>
    </source>
</reference>
<comment type="caution">
    <text evidence="3">The sequence shown here is derived from an EMBL/GenBank/DDBJ whole genome shotgun (WGS) entry which is preliminary data.</text>
</comment>
<organism evidence="3">
    <name type="scientific">Caldiarchaeum subterraneum</name>
    <dbReference type="NCBI Taxonomy" id="311458"/>
    <lineage>
        <taxon>Archaea</taxon>
        <taxon>Nitrososphaerota</taxon>
        <taxon>Candidatus Caldarchaeales</taxon>
        <taxon>Candidatus Caldarchaeaceae</taxon>
        <taxon>Candidatus Caldarchaeum</taxon>
    </lineage>
</organism>
<keyword evidence="1" id="KW-0472">Membrane</keyword>
<dbReference type="Pfam" id="PF02517">
    <property type="entry name" value="Rce1-like"/>
    <property type="match status" value="1"/>
</dbReference>
<dbReference type="GO" id="GO:0008237">
    <property type="term" value="F:metallopeptidase activity"/>
    <property type="evidence" value="ECO:0007669"/>
    <property type="project" value="UniProtKB-KW"/>
</dbReference>
<feature type="transmembrane region" description="Helical" evidence="1">
    <location>
        <begin position="15"/>
        <end position="38"/>
    </location>
</feature>
<dbReference type="GO" id="GO:0004175">
    <property type="term" value="F:endopeptidase activity"/>
    <property type="evidence" value="ECO:0007669"/>
    <property type="project" value="UniProtKB-ARBA"/>
</dbReference>
<keyword evidence="1" id="KW-1133">Transmembrane helix</keyword>